<name>A0A4Y2EXR4_ARAVE</name>
<evidence type="ECO:0000313" key="2">
    <source>
        <dbReference type="Proteomes" id="UP000499080"/>
    </source>
</evidence>
<sequence>MDSANLVSPRRLSWRLCDTSDSTRRTPRVGRTIPLLFIRRYVRKRGVRKFVGNWKKSAVTDLCGRERERQMRFGAPLDFVLDLQLNRPELQRC</sequence>
<dbReference type="AlphaFoldDB" id="A0A4Y2EXR4"/>
<comment type="caution">
    <text evidence="1">The sequence shown here is derived from an EMBL/GenBank/DDBJ whole genome shotgun (WGS) entry which is preliminary data.</text>
</comment>
<dbReference type="EMBL" id="BGPR01000749">
    <property type="protein sequence ID" value="GBM34042.1"/>
    <property type="molecule type" value="Genomic_DNA"/>
</dbReference>
<dbReference type="Proteomes" id="UP000499080">
    <property type="component" value="Unassembled WGS sequence"/>
</dbReference>
<organism evidence="1 2">
    <name type="scientific">Araneus ventricosus</name>
    <name type="common">Orbweaver spider</name>
    <name type="synonym">Epeira ventricosa</name>
    <dbReference type="NCBI Taxonomy" id="182803"/>
    <lineage>
        <taxon>Eukaryota</taxon>
        <taxon>Metazoa</taxon>
        <taxon>Ecdysozoa</taxon>
        <taxon>Arthropoda</taxon>
        <taxon>Chelicerata</taxon>
        <taxon>Arachnida</taxon>
        <taxon>Araneae</taxon>
        <taxon>Araneomorphae</taxon>
        <taxon>Entelegynae</taxon>
        <taxon>Araneoidea</taxon>
        <taxon>Araneidae</taxon>
        <taxon>Araneus</taxon>
    </lineage>
</organism>
<keyword evidence="2" id="KW-1185">Reference proteome</keyword>
<evidence type="ECO:0000313" key="1">
    <source>
        <dbReference type="EMBL" id="GBM34042.1"/>
    </source>
</evidence>
<gene>
    <name evidence="1" type="ORF">AVEN_162221_1</name>
</gene>
<protein>
    <submittedName>
        <fullName evidence="1">Uncharacterized protein</fullName>
    </submittedName>
</protein>
<reference evidence="1 2" key="1">
    <citation type="journal article" date="2019" name="Sci. Rep.">
        <title>Orb-weaving spider Araneus ventricosus genome elucidates the spidroin gene catalogue.</title>
        <authorList>
            <person name="Kono N."/>
            <person name="Nakamura H."/>
            <person name="Ohtoshi R."/>
            <person name="Moran D.A.P."/>
            <person name="Shinohara A."/>
            <person name="Yoshida Y."/>
            <person name="Fujiwara M."/>
            <person name="Mori M."/>
            <person name="Tomita M."/>
            <person name="Arakawa K."/>
        </authorList>
    </citation>
    <scope>NUCLEOTIDE SEQUENCE [LARGE SCALE GENOMIC DNA]</scope>
</reference>
<accession>A0A4Y2EXR4</accession>
<proteinExistence type="predicted"/>